<accession>A0ACD2ZZI3</accession>
<organism evidence="1 2">
    <name type="scientific">Pluteus cervinus</name>
    <dbReference type="NCBI Taxonomy" id="181527"/>
    <lineage>
        <taxon>Eukaryota</taxon>
        <taxon>Fungi</taxon>
        <taxon>Dikarya</taxon>
        <taxon>Basidiomycota</taxon>
        <taxon>Agaricomycotina</taxon>
        <taxon>Agaricomycetes</taxon>
        <taxon>Agaricomycetidae</taxon>
        <taxon>Agaricales</taxon>
        <taxon>Pluteineae</taxon>
        <taxon>Pluteaceae</taxon>
        <taxon>Pluteus</taxon>
    </lineage>
</organism>
<gene>
    <name evidence="1" type="ORF">BDN72DRAFT_748762</name>
</gene>
<dbReference type="EMBL" id="ML209227">
    <property type="protein sequence ID" value="TFK58706.1"/>
    <property type="molecule type" value="Genomic_DNA"/>
</dbReference>
<evidence type="ECO:0000313" key="1">
    <source>
        <dbReference type="EMBL" id="TFK58706.1"/>
    </source>
</evidence>
<proteinExistence type="predicted"/>
<reference evidence="1 2" key="1">
    <citation type="journal article" date="2019" name="Nat. Ecol. Evol.">
        <title>Megaphylogeny resolves global patterns of mushroom evolution.</title>
        <authorList>
            <person name="Varga T."/>
            <person name="Krizsan K."/>
            <person name="Foldi C."/>
            <person name="Dima B."/>
            <person name="Sanchez-Garcia M."/>
            <person name="Sanchez-Ramirez S."/>
            <person name="Szollosi G.J."/>
            <person name="Szarkandi J.G."/>
            <person name="Papp V."/>
            <person name="Albert L."/>
            <person name="Andreopoulos W."/>
            <person name="Angelini C."/>
            <person name="Antonin V."/>
            <person name="Barry K.W."/>
            <person name="Bougher N.L."/>
            <person name="Buchanan P."/>
            <person name="Buyck B."/>
            <person name="Bense V."/>
            <person name="Catcheside P."/>
            <person name="Chovatia M."/>
            <person name="Cooper J."/>
            <person name="Damon W."/>
            <person name="Desjardin D."/>
            <person name="Finy P."/>
            <person name="Geml J."/>
            <person name="Haridas S."/>
            <person name="Hughes K."/>
            <person name="Justo A."/>
            <person name="Karasinski D."/>
            <person name="Kautmanova I."/>
            <person name="Kiss B."/>
            <person name="Kocsube S."/>
            <person name="Kotiranta H."/>
            <person name="LaButti K.M."/>
            <person name="Lechner B.E."/>
            <person name="Liimatainen K."/>
            <person name="Lipzen A."/>
            <person name="Lukacs Z."/>
            <person name="Mihaltcheva S."/>
            <person name="Morgado L.N."/>
            <person name="Niskanen T."/>
            <person name="Noordeloos M.E."/>
            <person name="Ohm R.A."/>
            <person name="Ortiz-Santana B."/>
            <person name="Ovrebo C."/>
            <person name="Racz N."/>
            <person name="Riley R."/>
            <person name="Savchenko A."/>
            <person name="Shiryaev A."/>
            <person name="Soop K."/>
            <person name="Spirin V."/>
            <person name="Szebenyi C."/>
            <person name="Tomsovsky M."/>
            <person name="Tulloss R.E."/>
            <person name="Uehling J."/>
            <person name="Grigoriev I.V."/>
            <person name="Vagvolgyi C."/>
            <person name="Papp T."/>
            <person name="Martin F.M."/>
            <person name="Miettinen O."/>
            <person name="Hibbett D.S."/>
            <person name="Nagy L.G."/>
        </authorList>
    </citation>
    <scope>NUCLEOTIDE SEQUENCE [LARGE SCALE GENOMIC DNA]</scope>
    <source>
        <strain evidence="1 2">NL-1719</strain>
    </source>
</reference>
<dbReference type="Proteomes" id="UP000308600">
    <property type="component" value="Unassembled WGS sequence"/>
</dbReference>
<feature type="non-terminal residue" evidence="1">
    <location>
        <position position="1"/>
    </location>
</feature>
<keyword evidence="2" id="KW-1185">Reference proteome</keyword>
<sequence>LHRRLGHVNYAYIKTMISKDQITGIKLNSDKKEVPCDTCLKGKARRAPVESERITPLAETFGEHLHIDIWGPATVQTTGHHKYALTILDDHS</sequence>
<protein>
    <submittedName>
        <fullName evidence="1">Uncharacterized protein</fullName>
    </submittedName>
</protein>
<evidence type="ECO:0000313" key="2">
    <source>
        <dbReference type="Proteomes" id="UP000308600"/>
    </source>
</evidence>
<name>A0ACD2ZZI3_9AGAR</name>
<feature type="non-terminal residue" evidence="1">
    <location>
        <position position="92"/>
    </location>
</feature>